<dbReference type="Pfam" id="PF02129">
    <property type="entry name" value="Peptidase_S15"/>
    <property type="match status" value="1"/>
</dbReference>
<gene>
    <name evidence="4" type="ORF">ABWK59_34130</name>
</gene>
<dbReference type="InterPro" id="IPR013736">
    <property type="entry name" value="Xaa-Pro_dipept_C"/>
</dbReference>
<accession>A0AAU8K7Z7</accession>
<dbReference type="GO" id="GO:0008239">
    <property type="term" value="F:dipeptidyl-peptidase activity"/>
    <property type="evidence" value="ECO:0007669"/>
    <property type="project" value="InterPro"/>
</dbReference>
<dbReference type="Pfam" id="PF08530">
    <property type="entry name" value="PepX_C"/>
    <property type="match status" value="1"/>
</dbReference>
<evidence type="ECO:0000256" key="2">
    <source>
        <dbReference type="SAM" id="MobiDB-lite"/>
    </source>
</evidence>
<dbReference type="InterPro" id="IPR029058">
    <property type="entry name" value="AB_hydrolase_fold"/>
</dbReference>
<dbReference type="InterPro" id="IPR000383">
    <property type="entry name" value="Xaa-Pro-like_dom"/>
</dbReference>
<dbReference type="KEGG" id="kcm:ABWK59_34130"/>
<reference evidence="4" key="1">
    <citation type="submission" date="2024-06" db="EMBL/GenBank/DDBJ databases">
        <title>The genome sequences of Kitasatospora sp. strain HUAS MG31.</title>
        <authorList>
            <person name="Mo P."/>
        </authorList>
    </citation>
    <scope>NUCLEOTIDE SEQUENCE</scope>
    <source>
        <strain evidence="4">HUAS MG31</strain>
    </source>
</reference>
<dbReference type="EMBL" id="CP159872">
    <property type="protein sequence ID" value="XCM83609.1"/>
    <property type="molecule type" value="Genomic_DNA"/>
</dbReference>
<dbReference type="Gene3D" id="3.40.50.1820">
    <property type="entry name" value="alpha/beta hydrolase"/>
    <property type="match status" value="1"/>
</dbReference>
<keyword evidence="1 4" id="KW-0378">Hydrolase</keyword>
<proteinExistence type="predicted"/>
<dbReference type="InterPro" id="IPR008979">
    <property type="entry name" value="Galactose-bd-like_sf"/>
</dbReference>
<evidence type="ECO:0000313" key="4">
    <source>
        <dbReference type="EMBL" id="XCM83609.1"/>
    </source>
</evidence>
<dbReference type="InterPro" id="IPR005674">
    <property type="entry name" value="CocE/Ser_esterase"/>
</dbReference>
<evidence type="ECO:0000256" key="1">
    <source>
        <dbReference type="ARBA" id="ARBA00022801"/>
    </source>
</evidence>
<organism evidence="4">
    <name type="scientific">Kitasatospora camelliae</name>
    <dbReference type="NCBI Taxonomy" id="3156397"/>
    <lineage>
        <taxon>Bacteria</taxon>
        <taxon>Bacillati</taxon>
        <taxon>Actinomycetota</taxon>
        <taxon>Actinomycetes</taxon>
        <taxon>Kitasatosporales</taxon>
        <taxon>Streptomycetaceae</taxon>
        <taxon>Kitasatospora</taxon>
    </lineage>
</organism>
<protein>
    <submittedName>
        <fullName evidence="4">CocE/NonD family hydrolase</fullName>
    </submittedName>
</protein>
<dbReference type="SMART" id="SM00939">
    <property type="entry name" value="PepX_C"/>
    <property type="match status" value="1"/>
</dbReference>
<sequence>MAHPDPEDAHWHGVDAGHAADGLTVPTALIGGWQDVNLDQTLRQYARLRRSGCETALLVGPWTHQSALQQGWPEVFTESLAWLRAHLCDDRSGLRPTPVRVHLGDREGRLDLPDWPPAHRSRPWYAAADGTLTTRPPADTDPPLTFRYDPADPTPSLGGPLVSGRARTDNRPLEARDDVLTFTTDPLPEPVTIAGAVDAVLRIGTDTGHADVFARLCDVDPRNRSTNVCDGLRRLHLPEGGPDTPATVTVAMSSTAHRFPAGHRIRLQISGGAHPRFARHTGTGEPAATTTRLAPVRISLHHPSALALPVVEQTMGA</sequence>
<dbReference type="SUPFAM" id="SSF49785">
    <property type="entry name" value="Galactose-binding domain-like"/>
    <property type="match status" value="1"/>
</dbReference>
<dbReference type="SUPFAM" id="SSF53474">
    <property type="entry name" value="alpha/beta-Hydrolases"/>
    <property type="match status" value="1"/>
</dbReference>
<dbReference type="AlphaFoldDB" id="A0AAU8K7Z7"/>
<evidence type="ECO:0000259" key="3">
    <source>
        <dbReference type="SMART" id="SM00939"/>
    </source>
</evidence>
<feature type="domain" description="Xaa-Pro dipeptidyl-peptidase C-terminal" evidence="3">
    <location>
        <begin position="80"/>
        <end position="309"/>
    </location>
</feature>
<name>A0AAU8K7Z7_9ACTN</name>
<feature type="region of interest" description="Disordered" evidence="2">
    <location>
        <begin position="126"/>
        <end position="167"/>
    </location>
</feature>
<dbReference type="Gene3D" id="2.60.120.260">
    <property type="entry name" value="Galactose-binding domain-like"/>
    <property type="match status" value="1"/>
</dbReference>
<dbReference type="NCBIfam" id="TIGR00976">
    <property type="entry name" value="CocE_NonD"/>
    <property type="match status" value="1"/>
</dbReference>